<feature type="domain" description="LpxI N-terminal" evidence="2">
    <location>
        <begin position="2"/>
        <end position="125"/>
    </location>
</feature>
<dbReference type="OrthoDB" id="9789836at2"/>
<feature type="domain" description="LpxI C-terminal" evidence="1">
    <location>
        <begin position="130"/>
        <end position="258"/>
    </location>
</feature>
<evidence type="ECO:0000313" key="4">
    <source>
        <dbReference type="Proteomes" id="UP000252706"/>
    </source>
</evidence>
<dbReference type="PANTHER" id="PTHR39962:SF1">
    <property type="entry name" value="LPXI FAMILY PROTEIN"/>
    <property type="match status" value="1"/>
</dbReference>
<proteinExistence type="predicted"/>
<evidence type="ECO:0000259" key="1">
    <source>
        <dbReference type="Pfam" id="PF06230"/>
    </source>
</evidence>
<evidence type="ECO:0000259" key="2">
    <source>
        <dbReference type="Pfam" id="PF17930"/>
    </source>
</evidence>
<dbReference type="Pfam" id="PF06230">
    <property type="entry name" value="LpxI_C"/>
    <property type="match status" value="1"/>
</dbReference>
<evidence type="ECO:0000313" key="3">
    <source>
        <dbReference type="EMBL" id="RBW52580.1"/>
    </source>
</evidence>
<dbReference type="Gene3D" id="3.40.140.80">
    <property type="match status" value="1"/>
</dbReference>
<sequence length="264" mass="27789">MLALIVGSGGLPAEVVARLPNAPLVFALEGFTPDGVQVDRSFRLETLGTLIAEIKDKGVTDVCFVGSIQRPPVDPSRIDAATMPLVPIIQKALMAGDDGALRAVIEIFEHAGLHVRAAHELAPDLLPEVGCPTKAQPSDTDHADASRGTEIVQCMCAADVGQACVVLRRQALAIEGVFGTDWMLQSLTQRPDAGGGVLFKAPKPDQDRRVDLPTIGAGTVTAAVAAGLAGIVIEQGGVIVLDWDHVVGECDRLGLFLWVRERAV</sequence>
<organism evidence="3 4">
    <name type="scientific">Phaeobacter gallaeciensis</name>
    <dbReference type="NCBI Taxonomy" id="60890"/>
    <lineage>
        <taxon>Bacteria</taxon>
        <taxon>Pseudomonadati</taxon>
        <taxon>Pseudomonadota</taxon>
        <taxon>Alphaproteobacteria</taxon>
        <taxon>Rhodobacterales</taxon>
        <taxon>Roseobacteraceae</taxon>
        <taxon>Phaeobacter</taxon>
    </lineage>
</organism>
<dbReference type="InterPro" id="IPR010415">
    <property type="entry name" value="LpxI_C"/>
</dbReference>
<dbReference type="PANTHER" id="PTHR39962">
    <property type="entry name" value="BLL4848 PROTEIN"/>
    <property type="match status" value="1"/>
</dbReference>
<dbReference type="InterPro" id="IPR053174">
    <property type="entry name" value="LpxI"/>
</dbReference>
<dbReference type="AlphaFoldDB" id="A0A366WRM2"/>
<dbReference type="InterPro" id="IPR041255">
    <property type="entry name" value="LpxI_N"/>
</dbReference>
<gene>
    <name evidence="3" type="ORF">DS909_15075</name>
</gene>
<dbReference type="Proteomes" id="UP000252706">
    <property type="component" value="Unassembled WGS sequence"/>
</dbReference>
<dbReference type="Pfam" id="PF17930">
    <property type="entry name" value="LpxI_N"/>
    <property type="match status" value="1"/>
</dbReference>
<dbReference type="EMBL" id="QOCE01000038">
    <property type="protein sequence ID" value="RBW52580.1"/>
    <property type="molecule type" value="Genomic_DNA"/>
</dbReference>
<reference evidence="3 4" key="1">
    <citation type="submission" date="2018-07" db="EMBL/GenBank/DDBJ databases">
        <title>Modular assembly of carbohydrate-degrading microbial communities in the ocean.</title>
        <authorList>
            <person name="Enke T.N."/>
            <person name="Datta M.S."/>
            <person name="Schwartzman J.A."/>
            <person name="Cermak N."/>
            <person name="Schmitz D.A."/>
            <person name="Barrere J."/>
            <person name="Cordero O.X."/>
        </authorList>
    </citation>
    <scope>NUCLEOTIDE SEQUENCE [LARGE SCALE GENOMIC DNA]</scope>
    <source>
        <strain evidence="3 4">C3M10</strain>
    </source>
</reference>
<dbReference type="Gene3D" id="3.40.50.20">
    <property type="match status" value="1"/>
</dbReference>
<name>A0A366WRM2_9RHOB</name>
<protein>
    <submittedName>
        <fullName evidence="3">LpxI family protein</fullName>
    </submittedName>
</protein>
<dbReference type="RefSeq" id="WP_113824295.1">
    <property type="nucleotide sequence ID" value="NZ_QOCE01000038.1"/>
</dbReference>
<accession>A0A366WRM2</accession>
<comment type="caution">
    <text evidence="3">The sequence shown here is derived from an EMBL/GenBank/DDBJ whole genome shotgun (WGS) entry which is preliminary data.</text>
</comment>
<dbReference type="InterPro" id="IPR043167">
    <property type="entry name" value="LpxI_C_sf"/>
</dbReference>